<feature type="region of interest" description="Disordered" evidence="1">
    <location>
        <begin position="232"/>
        <end position="253"/>
    </location>
</feature>
<dbReference type="EMBL" id="RBTH01000244">
    <property type="protein sequence ID" value="RMT43736.1"/>
    <property type="molecule type" value="Genomic_DNA"/>
</dbReference>
<sequence>MSQLIGGLLQLQRGQRALQAAGCLGMRLPFDLPIPQLQHVRRGFASFAPRLDRQCSQAEQRCLRGVEQGFEQCEQFRDETFDGGASIQVAGVGHVAVDQCAVIRDVQRQIEMRTLFVEGIFADFQPGQSERGFLLEDHVLVELGLEQRVVAQAALGRQLIDQLLEGHVLMRLRTERGVANLRQQVKVAQAFVHLAAQDLSIDEEADQPFGFRATAVGIRHADADITLPGLARQKQRKASQHQHEQGHALRARKSVEPPRQINAEIEAQVLALIALRGRAREIRCSVQQRLLFAQLVTPVVQLTCALACLQPAALPDRIVGVLQRQFRQCGLATFAVRLIAVHELLNHHVHRPAVGDDVVHAHDQHMLIARQAEQVPAQQRPGAQIKRLAGDCGHLQRQLGIAQFDIGQTGQINAFQCDRLVVQQHLLRLIAIGVKHRAQHLVAFDQMIECAAQRRLVQRAAQTQAGGHLVRVARRIQLPEEQQALLSEGQRNGADIMPTDRHRQQAEILAFLAQPGEELLALLQRQADKTFRDACSSGPGHAPNSSSESMNWSMSLQSLSVLLSVSAATSTASSLSSGFSNRVRSGRLTPSCVLIRAMTCAASSECPPSSKK</sequence>
<organism evidence="2 3">
    <name type="scientific">Pseudomonas syringae pv. solidagae</name>
    <dbReference type="NCBI Taxonomy" id="264458"/>
    <lineage>
        <taxon>Bacteria</taxon>
        <taxon>Pseudomonadati</taxon>
        <taxon>Pseudomonadota</taxon>
        <taxon>Gammaproteobacteria</taxon>
        <taxon>Pseudomonadales</taxon>
        <taxon>Pseudomonadaceae</taxon>
        <taxon>Pseudomonas</taxon>
        <taxon>Pseudomonas syringae</taxon>
    </lineage>
</organism>
<proteinExistence type="predicted"/>
<dbReference type="AlphaFoldDB" id="A0A3M5LAT1"/>
<reference evidence="2 3" key="1">
    <citation type="submission" date="2018-08" db="EMBL/GenBank/DDBJ databases">
        <title>Recombination of ecologically and evolutionarily significant loci maintains genetic cohesion in the Pseudomonas syringae species complex.</title>
        <authorList>
            <person name="Dillon M."/>
            <person name="Thakur S."/>
            <person name="Almeida R.N.D."/>
            <person name="Weir B.S."/>
            <person name="Guttman D.S."/>
        </authorList>
    </citation>
    <scope>NUCLEOTIDE SEQUENCE [LARGE SCALE GENOMIC DNA]</scope>
    <source>
        <strain evidence="2 3">ICMP 16926</strain>
    </source>
</reference>
<evidence type="ECO:0000313" key="3">
    <source>
        <dbReference type="Proteomes" id="UP000268096"/>
    </source>
</evidence>
<name>A0A3M5LAT1_PSESX</name>
<comment type="caution">
    <text evidence="2">The sequence shown here is derived from an EMBL/GenBank/DDBJ whole genome shotgun (WGS) entry which is preliminary data.</text>
</comment>
<evidence type="ECO:0000313" key="2">
    <source>
        <dbReference type="EMBL" id="RMT43736.1"/>
    </source>
</evidence>
<dbReference type="Proteomes" id="UP000268096">
    <property type="component" value="Unassembled WGS sequence"/>
</dbReference>
<protein>
    <submittedName>
        <fullName evidence="2">Uncharacterized protein</fullName>
    </submittedName>
</protein>
<dbReference type="AntiFam" id="ANF00178">
    <property type="entry name" value="Shadow ORF (opposite dhbF)"/>
</dbReference>
<gene>
    <name evidence="2" type="ORF">ALP48_200045</name>
</gene>
<accession>A0A3M5LAT1</accession>
<evidence type="ECO:0000256" key="1">
    <source>
        <dbReference type="SAM" id="MobiDB-lite"/>
    </source>
</evidence>